<dbReference type="InterPro" id="IPR052988">
    <property type="entry name" value="Oryzine_lactonohydrolase"/>
</dbReference>
<evidence type="ECO:0000313" key="3">
    <source>
        <dbReference type="EMBL" id="KIW50757.1"/>
    </source>
</evidence>
<dbReference type="Pfam" id="PF08450">
    <property type="entry name" value="SGL"/>
    <property type="match status" value="1"/>
</dbReference>
<accession>A0A0D2CLL0</accession>
<evidence type="ECO:0000313" key="4">
    <source>
        <dbReference type="Proteomes" id="UP000054342"/>
    </source>
</evidence>
<keyword evidence="4" id="KW-1185">Reference proteome</keyword>
<gene>
    <name evidence="3" type="ORF">PV05_09545</name>
</gene>
<dbReference type="Proteomes" id="UP000054342">
    <property type="component" value="Unassembled WGS sequence"/>
</dbReference>
<name>A0A0D2CLL0_9EURO</name>
<evidence type="ECO:0000256" key="1">
    <source>
        <dbReference type="SAM" id="SignalP"/>
    </source>
</evidence>
<dbReference type="EMBL" id="KN847322">
    <property type="protein sequence ID" value="KIW50757.1"/>
    <property type="molecule type" value="Genomic_DNA"/>
</dbReference>
<feature type="signal peptide" evidence="1">
    <location>
        <begin position="1"/>
        <end position="21"/>
    </location>
</feature>
<dbReference type="STRING" id="348802.A0A0D2CLL0"/>
<dbReference type="OrthoDB" id="423498at2759"/>
<dbReference type="Gene3D" id="2.120.10.30">
    <property type="entry name" value="TolB, C-terminal domain"/>
    <property type="match status" value="1"/>
</dbReference>
<reference evidence="3 4" key="1">
    <citation type="submission" date="2015-01" db="EMBL/GenBank/DDBJ databases">
        <title>The Genome Sequence of Exophiala xenobiotica CBS118157.</title>
        <authorList>
            <consortium name="The Broad Institute Genomics Platform"/>
            <person name="Cuomo C."/>
            <person name="de Hoog S."/>
            <person name="Gorbushina A."/>
            <person name="Stielow B."/>
            <person name="Teixiera M."/>
            <person name="Abouelleil A."/>
            <person name="Chapman S.B."/>
            <person name="Priest M."/>
            <person name="Young S.K."/>
            <person name="Wortman J."/>
            <person name="Nusbaum C."/>
            <person name="Birren B."/>
        </authorList>
    </citation>
    <scope>NUCLEOTIDE SEQUENCE [LARGE SCALE GENOMIC DNA]</scope>
    <source>
        <strain evidence="3 4">CBS 118157</strain>
    </source>
</reference>
<dbReference type="PANTHER" id="PTHR47064">
    <property type="entry name" value="PUTATIVE (AFU_ORTHOLOGUE AFUA_1G08990)-RELATED"/>
    <property type="match status" value="1"/>
</dbReference>
<organism evidence="3 4">
    <name type="scientific">Exophiala xenobiotica</name>
    <dbReference type="NCBI Taxonomy" id="348802"/>
    <lineage>
        <taxon>Eukaryota</taxon>
        <taxon>Fungi</taxon>
        <taxon>Dikarya</taxon>
        <taxon>Ascomycota</taxon>
        <taxon>Pezizomycotina</taxon>
        <taxon>Eurotiomycetes</taxon>
        <taxon>Chaetothyriomycetidae</taxon>
        <taxon>Chaetothyriales</taxon>
        <taxon>Herpotrichiellaceae</taxon>
        <taxon>Exophiala</taxon>
    </lineage>
</organism>
<dbReference type="InterPro" id="IPR011042">
    <property type="entry name" value="6-blade_b-propeller_TolB-like"/>
</dbReference>
<keyword evidence="1" id="KW-0732">Signal</keyword>
<sequence>MRTSVSRSLLLAIASLSGGYSAHVSRRGSSSASPFTSYSPAFDTILGTGPKLSVVFNQSERLFYEGGIYHPPTDSLFTVSDRISISPGRNDSAQVLVRVANVHTWPSYEILNLTSISNPISGVRYQGQGANGTDDLMAFVAWGNSKNDPPGGLYSISPYPPYEVKPLTTALGVYHYNAPDDVTVLPDGTMYFTDPTYGYQEGLRPDPLLPNQVYRYDAATNTTRVAVDGLVRPNGIAHSPDGIVLYIGDTGARTGDGSLDYQGPRTTYGFDVKNVSSGAGGSAGPFVTNRRVFAMPYDLGANDGLKTDLAGNVWGLSATGVFVWNASGDLLGHISVPTEDGGNIGFGRPGELFINGGNVLYRVTMDDSVIGTGVWFASDAGAPSQVSG</sequence>
<feature type="domain" description="SMP-30/Gluconolactonase/LRE-like region" evidence="2">
    <location>
        <begin position="175"/>
        <end position="351"/>
    </location>
</feature>
<dbReference type="GeneID" id="25331453"/>
<dbReference type="RefSeq" id="XP_013311341.1">
    <property type="nucleotide sequence ID" value="XM_013455887.1"/>
</dbReference>
<feature type="chain" id="PRO_5002239821" description="SMP-30/Gluconolactonase/LRE-like region domain-containing protein" evidence="1">
    <location>
        <begin position="22"/>
        <end position="388"/>
    </location>
</feature>
<proteinExistence type="predicted"/>
<protein>
    <recommendedName>
        <fullName evidence="2">SMP-30/Gluconolactonase/LRE-like region domain-containing protein</fullName>
    </recommendedName>
</protein>
<dbReference type="AlphaFoldDB" id="A0A0D2CLL0"/>
<evidence type="ECO:0000259" key="2">
    <source>
        <dbReference type="Pfam" id="PF08450"/>
    </source>
</evidence>
<dbReference type="SUPFAM" id="SSF63829">
    <property type="entry name" value="Calcium-dependent phosphotriesterase"/>
    <property type="match status" value="1"/>
</dbReference>
<dbReference type="InterPro" id="IPR013658">
    <property type="entry name" value="SGL"/>
</dbReference>
<dbReference type="HOGENOM" id="CLU_036110_1_3_1"/>
<dbReference type="PANTHER" id="PTHR47064:SF2">
    <property type="entry name" value="SMP-30_GLUCONOLACTONASE_LRE-LIKE REGION DOMAIN-CONTAINING PROTEIN-RELATED"/>
    <property type="match status" value="1"/>
</dbReference>